<evidence type="ECO:0000256" key="1">
    <source>
        <dbReference type="SAM" id="MobiDB-lite"/>
    </source>
</evidence>
<feature type="compositionally biased region" description="Low complexity" evidence="1">
    <location>
        <begin position="69"/>
        <end position="96"/>
    </location>
</feature>
<dbReference type="AlphaFoldDB" id="S3DAW0"/>
<evidence type="ECO:0000313" key="3">
    <source>
        <dbReference type="Proteomes" id="UP000016923"/>
    </source>
</evidence>
<dbReference type="eggNOG" id="ENOG502RM0R">
    <property type="taxonomic scope" value="Eukaryota"/>
</dbReference>
<sequence>MPVLPHTRFCRSPEPMMDEESMLPAAVGPVYPHQRGRRRSPAPVPPPHALYDPSAMRISLAMTPAHPTSNSASASRRVPRSSQRARQPRPRQQTPSGGNGTFRGRRRYRSPSLSMTSAIRKASTRPHTPSPAMSRSSSLLKSKSRPSSPLSPGAGSIHARGESSSPRRMIFRATVDMDHGVYPYFHQHHQHHHHYHLQQLHSHLQHLHPASGKTHKPRRAHCPSRAGSVDGSETRRRRQRTRSRPRYTGDTVSEMYELSVAAALAQSSMAGSSSPRSDAANASSHTRSDVSMLVADANGASSDGNATVMGH</sequence>
<feature type="region of interest" description="Disordered" evidence="1">
    <location>
        <begin position="269"/>
        <end position="288"/>
    </location>
</feature>
<dbReference type="VEuPathDB" id="FungiDB:F503_05780"/>
<accession>S3DAW0</accession>
<feature type="compositionally biased region" description="Polar residues" evidence="1">
    <location>
        <begin position="269"/>
        <end position="285"/>
    </location>
</feature>
<feature type="compositionally biased region" description="Basic residues" evidence="1">
    <location>
        <begin position="235"/>
        <end position="245"/>
    </location>
</feature>
<name>S3DAW0_OPHP1</name>
<dbReference type="EMBL" id="KE148146">
    <property type="protein sequence ID" value="EPE10685.1"/>
    <property type="molecule type" value="Genomic_DNA"/>
</dbReference>
<protein>
    <submittedName>
        <fullName evidence="2">Uncharacterized protein</fullName>
    </submittedName>
</protein>
<reference evidence="2 3" key="1">
    <citation type="journal article" date="2013" name="BMC Genomics">
        <title>The genome and transcriptome of the pine saprophyte Ophiostoma piceae, and a comparison with the bark beetle-associated pine pathogen Grosmannia clavigera.</title>
        <authorList>
            <person name="Haridas S."/>
            <person name="Wang Y."/>
            <person name="Lim L."/>
            <person name="Massoumi Alamouti S."/>
            <person name="Jackman S."/>
            <person name="Docking R."/>
            <person name="Robertson G."/>
            <person name="Birol I."/>
            <person name="Bohlmann J."/>
            <person name="Breuil C."/>
        </authorList>
    </citation>
    <scope>NUCLEOTIDE SEQUENCE [LARGE SCALE GENOMIC DNA]</scope>
    <source>
        <strain evidence="2 3">UAMH 11346</strain>
    </source>
</reference>
<dbReference type="Proteomes" id="UP000016923">
    <property type="component" value="Unassembled WGS sequence"/>
</dbReference>
<gene>
    <name evidence="2" type="ORF">F503_05780</name>
</gene>
<evidence type="ECO:0000313" key="2">
    <source>
        <dbReference type="EMBL" id="EPE10685.1"/>
    </source>
</evidence>
<feature type="compositionally biased region" description="Basic residues" evidence="1">
    <location>
        <begin position="213"/>
        <end position="222"/>
    </location>
</feature>
<feature type="region of interest" description="Disordered" evidence="1">
    <location>
        <begin position="65"/>
        <end position="167"/>
    </location>
</feature>
<feature type="region of interest" description="Disordered" evidence="1">
    <location>
        <begin position="1"/>
        <end position="52"/>
    </location>
</feature>
<dbReference type="HOGENOM" id="CLU_894572_0_0_1"/>
<proteinExistence type="predicted"/>
<keyword evidence="3" id="KW-1185">Reference proteome</keyword>
<feature type="region of interest" description="Disordered" evidence="1">
    <location>
        <begin position="190"/>
        <end position="251"/>
    </location>
</feature>
<organism evidence="2 3">
    <name type="scientific">Ophiostoma piceae (strain UAMH 11346)</name>
    <name type="common">Sap stain fungus</name>
    <dbReference type="NCBI Taxonomy" id="1262450"/>
    <lineage>
        <taxon>Eukaryota</taxon>
        <taxon>Fungi</taxon>
        <taxon>Dikarya</taxon>
        <taxon>Ascomycota</taxon>
        <taxon>Pezizomycotina</taxon>
        <taxon>Sordariomycetes</taxon>
        <taxon>Sordariomycetidae</taxon>
        <taxon>Ophiostomatales</taxon>
        <taxon>Ophiostomataceae</taxon>
        <taxon>Ophiostoma</taxon>
    </lineage>
</organism>
<feature type="compositionally biased region" description="Low complexity" evidence="1">
    <location>
        <begin position="134"/>
        <end position="152"/>
    </location>
</feature>